<organism evidence="3 4">
    <name type="scientific">Triparma strigata</name>
    <dbReference type="NCBI Taxonomy" id="1606541"/>
    <lineage>
        <taxon>Eukaryota</taxon>
        <taxon>Sar</taxon>
        <taxon>Stramenopiles</taxon>
        <taxon>Ochrophyta</taxon>
        <taxon>Bolidophyceae</taxon>
        <taxon>Parmales</taxon>
        <taxon>Triparmaceae</taxon>
        <taxon>Triparma</taxon>
    </lineage>
</organism>
<keyword evidence="1" id="KW-0472">Membrane</keyword>
<protein>
    <submittedName>
        <fullName evidence="3">Uncharacterized protein</fullName>
    </submittedName>
</protein>
<gene>
    <name evidence="3" type="ORF">TrST_g10587</name>
</gene>
<dbReference type="AlphaFoldDB" id="A0A9W7DZE8"/>
<feature type="chain" id="PRO_5040867415" evidence="2">
    <location>
        <begin position="25"/>
        <end position="269"/>
    </location>
</feature>
<reference evidence="4" key="1">
    <citation type="journal article" date="2023" name="Commun. Biol.">
        <title>Genome analysis of Parmales, the sister group of diatoms, reveals the evolutionary specialization of diatoms from phago-mixotrophs to photoautotrophs.</title>
        <authorList>
            <person name="Ban H."/>
            <person name="Sato S."/>
            <person name="Yoshikawa S."/>
            <person name="Yamada K."/>
            <person name="Nakamura Y."/>
            <person name="Ichinomiya M."/>
            <person name="Sato N."/>
            <person name="Blanc-Mathieu R."/>
            <person name="Endo H."/>
            <person name="Kuwata A."/>
            <person name="Ogata H."/>
        </authorList>
    </citation>
    <scope>NUCLEOTIDE SEQUENCE [LARGE SCALE GENOMIC DNA]</scope>
    <source>
        <strain evidence="4">NIES 3701</strain>
    </source>
</reference>
<proteinExistence type="predicted"/>
<keyword evidence="4" id="KW-1185">Reference proteome</keyword>
<comment type="caution">
    <text evidence="3">The sequence shown here is derived from an EMBL/GenBank/DDBJ whole genome shotgun (WGS) entry which is preliminary data.</text>
</comment>
<dbReference type="Proteomes" id="UP001165085">
    <property type="component" value="Unassembled WGS sequence"/>
</dbReference>
<dbReference type="OrthoDB" id="10415080at2759"/>
<keyword evidence="1" id="KW-0812">Transmembrane</keyword>
<keyword evidence="2" id="KW-0732">Signal</keyword>
<dbReference type="EMBL" id="BRXY01000067">
    <property type="protein sequence ID" value="GMH60752.1"/>
    <property type="molecule type" value="Genomic_DNA"/>
</dbReference>
<evidence type="ECO:0000313" key="3">
    <source>
        <dbReference type="EMBL" id="GMH60752.1"/>
    </source>
</evidence>
<feature type="transmembrane region" description="Helical" evidence="1">
    <location>
        <begin position="44"/>
        <end position="64"/>
    </location>
</feature>
<sequence>MSSSPLSPSPSFLLLLLALPSAFASVTMCGQEYESTGCGRLNNVQFGFTVAIPLLLPALVFYAVRYKDFSLPGHPSSMVNNIAVSMSLSDRNVNFRRRSIPSANPPPGSVEMSLYSPAPTTSDFTLTLHHSGTRRVLHCDSLPPHSGTLLSLSLPSTSPVPAVFRPTSSSSSSTTWELITSTGPTSLYLSCFGGSPSEGALLCLREETEACPLTFSTAPGDTLGAVMCEGGFIVKCDEGGSGSVKLFAQVGKVEEGGEVFKFKREDVEE</sequence>
<keyword evidence="1" id="KW-1133">Transmembrane helix</keyword>
<accession>A0A9W7DZE8</accession>
<evidence type="ECO:0000256" key="1">
    <source>
        <dbReference type="SAM" id="Phobius"/>
    </source>
</evidence>
<feature type="signal peptide" evidence="2">
    <location>
        <begin position="1"/>
        <end position="24"/>
    </location>
</feature>
<evidence type="ECO:0000313" key="4">
    <source>
        <dbReference type="Proteomes" id="UP001165085"/>
    </source>
</evidence>
<name>A0A9W7DZE8_9STRA</name>
<evidence type="ECO:0000256" key="2">
    <source>
        <dbReference type="SAM" id="SignalP"/>
    </source>
</evidence>